<reference evidence="1 2" key="1">
    <citation type="submission" date="2018-08" db="EMBL/GenBank/DDBJ databases">
        <title>Genomic investigation of the strawberry pathogen Phytophthora fragariae indicates pathogenicity is determined by transcriptional variation in three key races.</title>
        <authorList>
            <person name="Adams T.M."/>
            <person name="Armitage A.D."/>
            <person name="Sobczyk M.K."/>
            <person name="Bates H.J."/>
            <person name="Dunwell J.M."/>
            <person name="Nellist C.F."/>
            <person name="Harrison R.J."/>
        </authorList>
    </citation>
    <scope>NUCLEOTIDE SEQUENCE [LARGE SCALE GENOMIC DNA]</scope>
    <source>
        <strain evidence="1 2">NOV-5</strain>
    </source>
</reference>
<dbReference type="EMBL" id="QXGA01000158">
    <property type="protein sequence ID" value="KAE9151177.1"/>
    <property type="molecule type" value="Genomic_DNA"/>
</dbReference>
<evidence type="ECO:0000313" key="2">
    <source>
        <dbReference type="Proteomes" id="UP000440732"/>
    </source>
</evidence>
<accession>A0A6A3UKN5</accession>
<comment type="caution">
    <text evidence="1">The sequence shown here is derived from an EMBL/GenBank/DDBJ whole genome shotgun (WGS) entry which is preliminary data.</text>
</comment>
<gene>
    <name evidence="1" type="ORF">PF006_g4495</name>
</gene>
<sequence>MREPLPDCLISMREPLLDRLVDMREPLLDRLAGRREPLLDRFLHKWEPLLDRLILHPREPRMLNRSPRAPTRGFVVFVTSQQSAALRKSCREGHR</sequence>
<organism evidence="1 2">
    <name type="scientific">Phytophthora fragariae</name>
    <dbReference type="NCBI Taxonomy" id="53985"/>
    <lineage>
        <taxon>Eukaryota</taxon>
        <taxon>Sar</taxon>
        <taxon>Stramenopiles</taxon>
        <taxon>Oomycota</taxon>
        <taxon>Peronosporomycetes</taxon>
        <taxon>Peronosporales</taxon>
        <taxon>Peronosporaceae</taxon>
        <taxon>Phytophthora</taxon>
    </lineage>
</organism>
<evidence type="ECO:0000313" key="1">
    <source>
        <dbReference type="EMBL" id="KAE9151177.1"/>
    </source>
</evidence>
<proteinExistence type="predicted"/>
<protein>
    <submittedName>
        <fullName evidence="1">Uncharacterized protein</fullName>
    </submittedName>
</protein>
<name>A0A6A3UKN5_9STRA</name>
<dbReference type="AlphaFoldDB" id="A0A6A3UKN5"/>
<dbReference type="Proteomes" id="UP000440732">
    <property type="component" value="Unassembled WGS sequence"/>
</dbReference>